<dbReference type="InParanoid" id="A2E8E2"/>
<feature type="compositionally biased region" description="Low complexity" evidence="2">
    <location>
        <begin position="294"/>
        <end position="308"/>
    </location>
</feature>
<evidence type="ECO:0000313" key="4">
    <source>
        <dbReference type="Proteomes" id="UP000001542"/>
    </source>
</evidence>
<proteinExistence type="predicted"/>
<dbReference type="KEGG" id="tva:4769021"/>
<feature type="region of interest" description="Disordered" evidence="2">
    <location>
        <begin position="286"/>
        <end position="308"/>
    </location>
</feature>
<keyword evidence="1" id="KW-0175">Coiled coil</keyword>
<keyword evidence="4" id="KW-1185">Reference proteome</keyword>
<feature type="coiled-coil region" evidence="1">
    <location>
        <begin position="184"/>
        <end position="211"/>
    </location>
</feature>
<name>A2E8E2_TRIV3</name>
<dbReference type="SMR" id="A2E8E2"/>
<dbReference type="VEuPathDB" id="TrichDB:TVAG_044940"/>
<gene>
    <name evidence="3" type="ORF">TVAG_044940</name>
</gene>
<sequence>MNTQSKPLLGGNKLGGGLLGKQADTAVQVVKLSENQRIEDISDRETLMKFIDALNKINGVSTKKVGVAAAKQENIDLENNNIEDTIKEIRKETEDILLGDLMGLAHQADDCKAIVEEIREDFDTNRNDVSVSSHARQIPTPFIVRYVGRIERKAIELSESLASYESRFQTSQNATDENEYIEFLTQQTEAIKRLSTSVAELSDKVDNVRTQSMNKLKISANTIKEREEAEDEDNSSATATQIKRKYELFLQEEKKQNEKISEKTDLFGVSLTAASAPQKTGFGLGGGLGGGGLKSTSTATSTASAIKK</sequence>
<organism evidence="3 4">
    <name type="scientific">Trichomonas vaginalis (strain ATCC PRA-98 / G3)</name>
    <dbReference type="NCBI Taxonomy" id="412133"/>
    <lineage>
        <taxon>Eukaryota</taxon>
        <taxon>Metamonada</taxon>
        <taxon>Parabasalia</taxon>
        <taxon>Trichomonadida</taxon>
        <taxon>Trichomonadidae</taxon>
        <taxon>Trichomonas</taxon>
    </lineage>
</organism>
<dbReference type="EMBL" id="DS113326">
    <property type="protein sequence ID" value="EAY11070.1"/>
    <property type="molecule type" value="Genomic_DNA"/>
</dbReference>
<reference evidence="3" key="1">
    <citation type="submission" date="2006-10" db="EMBL/GenBank/DDBJ databases">
        <authorList>
            <person name="Amadeo P."/>
            <person name="Zhao Q."/>
            <person name="Wortman J."/>
            <person name="Fraser-Liggett C."/>
            <person name="Carlton J."/>
        </authorList>
    </citation>
    <scope>NUCLEOTIDE SEQUENCE</scope>
    <source>
        <strain evidence="3">G3</strain>
    </source>
</reference>
<evidence type="ECO:0000313" key="3">
    <source>
        <dbReference type="EMBL" id="EAY11070.1"/>
    </source>
</evidence>
<evidence type="ECO:0000256" key="2">
    <source>
        <dbReference type="SAM" id="MobiDB-lite"/>
    </source>
</evidence>
<evidence type="ECO:0000256" key="1">
    <source>
        <dbReference type="SAM" id="Coils"/>
    </source>
</evidence>
<reference evidence="3" key="2">
    <citation type="journal article" date="2007" name="Science">
        <title>Draft genome sequence of the sexually transmitted pathogen Trichomonas vaginalis.</title>
        <authorList>
            <person name="Carlton J.M."/>
            <person name="Hirt R.P."/>
            <person name="Silva J.C."/>
            <person name="Delcher A.L."/>
            <person name="Schatz M."/>
            <person name="Zhao Q."/>
            <person name="Wortman J.R."/>
            <person name="Bidwell S.L."/>
            <person name="Alsmark U.C.M."/>
            <person name="Besteiro S."/>
            <person name="Sicheritz-Ponten T."/>
            <person name="Noel C.J."/>
            <person name="Dacks J.B."/>
            <person name="Foster P.G."/>
            <person name="Simillion C."/>
            <person name="Van de Peer Y."/>
            <person name="Miranda-Saavedra D."/>
            <person name="Barton G.J."/>
            <person name="Westrop G.D."/>
            <person name="Mueller S."/>
            <person name="Dessi D."/>
            <person name="Fiori P.L."/>
            <person name="Ren Q."/>
            <person name="Paulsen I."/>
            <person name="Zhang H."/>
            <person name="Bastida-Corcuera F.D."/>
            <person name="Simoes-Barbosa A."/>
            <person name="Brown M.T."/>
            <person name="Hayes R.D."/>
            <person name="Mukherjee M."/>
            <person name="Okumura C.Y."/>
            <person name="Schneider R."/>
            <person name="Smith A.J."/>
            <person name="Vanacova S."/>
            <person name="Villalvazo M."/>
            <person name="Haas B.J."/>
            <person name="Pertea M."/>
            <person name="Feldblyum T.V."/>
            <person name="Utterback T.R."/>
            <person name="Shu C.L."/>
            <person name="Osoegawa K."/>
            <person name="de Jong P.J."/>
            <person name="Hrdy I."/>
            <person name="Horvathova L."/>
            <person name="Zubacova Z."/>
            <person name="Dolezal P."/>
            <person name="Malik S.B."/>
            <person name="Logsdon J.M. Jr."/>
            <person name="Henze K."/>
            <person name="Gupta A."/>
            <person name="Wang C.C."/>
            <person name="Dunne R.L."/>
            <person name="Upcroft J.A."/>
            <person name="Upcroft P."/>
            <person name="White O."/>
            <person name="Salzberg S.L."/>
            <person name="Tang P."/>
            <person name="Chiu C.-H."/>
            <person name="Lee Y.-S."/>
            <person name="Embley T.M."/>
            <person name="Coombs G.H."/>
            <person name="Mottram J.C."/>
            <person name="Tachezy J."/>
            <person name="Fraser-Liggett C.M."/>
            <person name="Johnson P.J."/>
        </authorList>
    </citation>
    <scope>NUCLEOTIDE SEQUENCE [LARGE SCALE GENOMIC DNA]</scope>
    <source>
        <strain evidence="3">G3</strain>
    </source>
</reference>
<dbReference type="RefSeq" id="XP_001323293.1">
    <property type="nucleotide sequence ID" value="XM_001323258.1"/>
</dbReference>
<dbReference type="AlphaFoldDB" id="A2E8E2"/>
<protein>
    <submittedName>
        <fullName evidence="3">Uncharacterized protein</fullName>
    </submittedName>
</protein>
<feature type="coiled-coil region" evidence="1">
    <location>
        <begin position="68"/>
        <end position="95"/>
    </location>
</feature>
<accession>A2E8E2</accession>
<dbReference type="VEuPathDB" id="TrichDB:TVAGG3_0550860"/>
<dbReference type="Proteomes" id="UP000001542">
    <property type="component" value="Unassembled WGS sequence"/>
</dbReference>